<dbReference type="AlphaFoldDB" id="A0AAU9JPD6"/>
<evidence type="ECO:0000313" key="8">
    <source>
        <dbReference type="Proteomes" id="UP001162131"/>
    </source>
</evidence>
<dbReference type="CDD" id="cd16927">
    <property type="entry name" value="HATPase_Hsp90-like"/>
    <property type="match status" value="1"/>
</dbReference>
<feature type="binding site" evidence="5">
    <location>
        <begin position="156"/>
        <end position="157"/>
    </location>
    <ligand>
        <name>ATP</name>
        <dbReference type="ChEBI" id="CHEBI:30616"/>
    </ligand>
</feature>
<dbReference type="GO" id="GO:0140662">
    <property type="term" value="F:ATP-dependent protein folding chaperone"/>
    <property type="evidence" value="ECO:0007669"/>
    <property type="project" value="InterPro"/>
</dbReference>
<dbReference type="HAMAP" id="MF_00505">
    <property type="entry name" value="HSP90"/>
    <property type="match status" value="1"/>
</dbReference>
<evidence type="ECO:0000256" key="4">
    <source>
        <dbReference type="ARBA" id="ARBA00023186"/>
    </source>
</evidence>
<sequence length="680" mass="77615">MFRLAFKAFRPLASKAFIPNIRYFNTTTPPPPPPSPPPSPPPPPGPAPDSHISPPSFTKVNSKVLNFQTETNKLLDIVAKSLYMDKEVFIRELVSNASDALEKQRYLNISGQSADDTPLTIKITVDAAKGTISFRDSGIGMTADELIKNLGTIAYSGSHKFIESLKANEENKSSTEKIIGQFGVGFYSSFIVGNEVRVISKSENCQNPHLWVSKGLGEFEISELEGLDFPRGTEVTVELKEDCKQFLNEADIKKTLTKYSNFVNFPLELNSQQINLQGALWARNKNDVEENEYQDFYEYISGQKLPYKWKLHFSLEIPLSMKVLLYVPNTHKEKYGMANESCEVGLYSRKVLIMANCSQLLPNWLRFVKGIVDCEDIQLNVSRETFQDSAMMEKIKGILTKKLLKFLSDEAERDESGFMRWYQEFGQFLIEGMAMDQENSKAIMTMTRYYYSLNTSMTTLDKYIEKMKPGQQKIYYLFTANREIGMDSPYLEPFKTKEIPVIFSLQLIDEMIFKNMGEYKGHKFVNIESSIDEIEKDLIETHQYNEASGIPEADLVPFVEWIKNETMPIVDKVIVSSRLKDSPAVVTGEMPSAVRQVYKLMDREKHTSAMTRNQTFEINTNHEIIIKLNEVRKTDPELAKDIISQVLDNALLNAGIMESPVNMIKRLNRVMLRTLRDAKQ</sequence>
<comment type="caution">
    <text evidence="7">The sequence shown here is derived from an EMBL/GenBank/DDBJ whole genome shotgun (WGS) entry which is preliminary data.</text>
</comment>
<gene>
    <name evidence="7" type="ORF">BSTOLATCC_MIC49308</name>
</gene>
<feature type="binding site" evidence="5">
    <location>
        <position position="383"/>
    </location>
    <ligand>
        <name>ATP</name>
        <dbReference type="ChEBI" id="CHEBI:30616"/>
    </ligand>
</feature>
<comment type="similarity">
    <text evidence="1">Belongs to the heat shock protein 90 family.</text>
</comment>
<dbReference type="Gene3D" id="1.20.120.790">
    <property type="entry name" value="Heat shock protein 90, C-terminal domain"/>
    <property type="match status" value="1"/>
</dbReference>
<keyword evidence="4" id="KW-0143">Chaperone</keyword>
<feature type="region of interest" description="Disordered" evidence="6">
    <location>
        <begin position="23"/>
        <end position="55"/>
    </location>
</feature>
<keyword evidence="3 5" id="KW-0067">ATP-binding</keyword>
<dbReference type="Gene3D" id="3.30.230.80">
    <property type="match status" value="1"/>
</dbReference>
<dbReference type="Pfam" id="PF13589">
    <property type="entry name" value="HATPase_c_3"/>
    <property type="match status" value="1"/>
</dbReference>
<proteinExistence type="inferred from homology"/>
<feature type="binding site" evidence="5">
    <location>
        <position position="136"/>
    </location>
    <ligand>
        <name>ATP</name>
        <dbReference type="ChEBI" id="CHEBI:30616"/>
    </ligand>
</feature>
<dbReference type="Gene3D" id="3.40.50.11260">
    <property type="match status" value="1"/>
</dbReference>
<feature type="binding site" evidence="5">
    <location>
        <position position="233"/>
    </location>
    <ligand>
        <name>ATP</name>
        <dbReference type="ChEBI" id="CHEBI:30616"/>
    </ligand>
</feature>
<dbReference type="GO" id="GO:0005524">
    <property type="term" value="F:ATP binding"/>
    <property type="evidence" value="ECO:0007669"/>
    <property type="project" value="UniProtKB-KW"/>
</dbReference>
<dbReference type="SUPFAM" id="SSF55874">
    <property type="entry name" value="ATPase domain of HSP90 chaperone/DNA topoisomerase II/histidine kinase"/>
    <property type="match status" value="1"/>
</dbReference>
<accession>A0AAU9JPD6</accession>
<dbReference type="SUPFAM" id="SSF54211">
    <property type="entry name" value="Ribosomal protein S5 domain 2-like"/>
    <property type="match status" value="1"/>
</dbReference>
<evidence type="ECO:0000256" key="1">
    <source>
        <dbReference type="ARBA" id="ARBA00008239"/>
    </source>
</evidence>
<keyword evidence="2 5" id="KW-0547">Nucleotide-binding</keyword>
<evidence type="ECO:0000256" key="6">
    <source>
        <dbReference type="SAM" id="MobiDB-lite"/>
    </source>
</evidence>
<dbReference type="GO" id="GO:0016887">
    <property type="term" value="F:ATP hydrolysis activity"/>
    <property type="evidence" value="ECO:0007669"/>
    <property type="project" value="InterPro"/>
</dbReference>
<dbReference type="Gene3D" id="3.30.565.10">
    <property type="entry name" value="Histidine kinase-like ATPase, C-terminal domain"/>
    <property type="match status" value="1"/>
</dbReference>
<dbReference type="PRINTS" id="PR00775">
    <property type="entry name" value="HEATSHOCK90"/>
</dbReference>
<dbReference type="InterPro" id="IPR037196">
    <property type="entry name" value="HSP90_C"/>
</dbReference>
<feature type="binding site" evidence="5">
    <location>
        <position position="92"/>
    </location>
    <ligand>
        <name>ATP</name>
        <dbReference type="ChEBI" id="CHEBI:30616"/>
    </ligand>
</feature>
<dbReference type="InterPro" id="IPR036890">
    <property type="entry name" value="HATPase_C_sf"/>
</dbReference>
<dbReference type="NCBIfam" id="NF003555">
    <property type="entry name" value="PRK05218.1"/>
    <property type="match status" value="1"/>
</dbReference>
<dbReference type="SUPFAM" id="SSF110942">
    <property type="entry name" value="HSP90 C-terminal domain"/>
    <property type="match status" value="1"/>
</dbReference>
<organism evidence="7 8">
    <name type="scientific">Blepharisma stoltei</name>
    <dbReference type="NCBI Taxonomy" id="1481888"/>
    <lineage>
        <taxon>Eukaryota</taxon>
        <taxon>Sar</taxon>
        <taxon>Alveolata</taxon>
        <taxon>Ciliophora</taxon>
        <taxon>Postciliodesmatophora</taxon>
        <taxon>Heterotrichea</taxon>
        <taxon>Heterotrichida</taxon>
        <taxon>Blepharismidae</taxon>
        <taxon>Blepharisma</taxon>
    </lineage>
</organism>
<dbReference type="InterPro" id="IPR020575">
    <property type="entry name" value="Hsp90_N"/>
</dbReference>
<dbReference type="FunFam" id="3.30.230.80:FF:000004">
    <property type="entry name" value="Heat shock protein 75 kDa"/>
    <property type="match status" value="1"/>
</dbReference>
<dbReference type="GO" id="GO:0051082">
    <property type="term" value="F:unfolded protein binding"/>
    <property type="evidence" value="ECO:0007669"/>
    <property type="project" value="InterPro"/>
</dbReference>
<evidence type="ECO:0000256" key="3">
    <source>
        <dbReference type="ARBA" id="ARBA00022840"/>
    </source>
</evidence>
<evidence type="ECO:0000256" key="5">
    <source>
        <dbReference type="PIRSR" id="PIRSR002583-1"/>
    </source>
</evidence>
<feature type="binding site" evidence="5">
    <location>
        <position position="96"/>
    </location>
    <ligand>
        <name>ATP</name>
        <dbReference type="ChEBI" id="CHEBI:30616"/>
    </ligand>
</feature>
<keyword evidence="8" id="KW-1185">Reference proteome</keyword>
<feature type="binding site" evidence="5">
    <location>
        <position position="141"/>
    </location>
    <ligand>
        <name>ATP</name>
        <dbReference type="ChEBI" id="CHEBI:30616"/>
    </ligand>
</feature>
<evidence type="ECO:0000313" key="7">
    <source>
        <dbReference type="EMBL" id="CAG9329686.1"/>
    </source>
</evidence>
<feature type="binding site" evidence="5">
    <location>
        <begin position="181"/>
        <end position="186"/>
    </location>
    <ligand>
        <name>ATP</name>
        <dbReference type="ChEBI" id="CHEBI:30616"/>
    </ligand>
</feature>
<evidence type="ECO:0000256" key="2">
    <source>
        <dbReference type="ARBA" id="ARBA00022741"/>
    </source>
</evidence>
<dbReference type="EMBL" id="CAJZBQ010000048">
    <property type="protein sequence ID" value="CAG9329686.1"/>
    <property type="molecule type" value="Genomic_DNA"/>
</dbReference>
<dbReference type="PANTHER" id="PTHR11528">
    <property type="entry name" value="HEAT SHOCK PROTEIN 90 FAMILY MEMBER"/>
    <property type="match status" value="1"/>
</dbReference>
<dbReference type="PIRSF" id="PIRSF002583">
    <property type="entry name" value="Hsp90"/>
    <property type="match status" value="1"/>
</dbReference>
<dbReference type="InterPro" id="IPR001404">
    <property type="entry name" value="Hsp90_fam"/>
</dbReference>
<feature type="binding site" evidence="5">
    <location>
        <position position="149"/>
    </location>
    <ligand>
        <name>ATP</name>
        <dbReference type="ChEBI" id="CHEBI:30616"/>
    </ligand>
</feature>
<name>A0AAU9JPD6_9CILI</name>
<dbReference type="InterPro" id="IPR020568">
    <property type="entry name" value="Ribosomal_Su5_D2-typ_SF"/>
</dbReference>
<reference evidence="7" key="1">
    <citation type="submission" date="2021-09" db="EMBL/GenBank/DDBJ databases">
        <authorList>
            <consortium name="AG Swart"/>
            <person name="Singh M."/>
            <person name="Singh A."/>
            <person name="Seah K."/>
            <person name="Emmerich C."/>
        </authorList>
    </citation>
    <scope>NUCLEOTIDE SEQUENCE</scope>
    <source>
        <strain evidence="7">ATCC30299</strain>
    </source>
</reference>
<feature type="compositionally biased region" description="Pro residues" evidence="6">
    <location>
        <begin position="28"/>
        <end position="47"/>
    </location>
</feature>
<protein>
    <submittedName>
        <fullName evidence="7">Uncharacterized protein</fullName>
    </submittedName>
</protein>
<dbReference type="Proteomes" id="UP001162131">
    <property type="component" value="Unassembled WGS sequence"/>
</dbReference>
<dbReference type="Pfam" id="PF00183">
    <property type="entry name" value="HSP90"/>
    <property type="match status" value="1"/>
</dbReference>